<dbReference type="AlphaFoldDB" id="A0A109QEI1"/>
<dbReference type="InterPro" id="IPR003593">
    <property type="entry name" value="AAA+_ATPase"/>
</dbReference>
<dbReference type="InterPro" id="IPR003439">
    <property type="entry name" value="ABC_transporter-like_ATP-bd"/>
</dbReference>
<dbReference type="SMART" id="SM00382">
    <property type="entry name" value="AAA"/>
    <property type="match status" value="1"/>
</dbReference>
<dbReference type="RefSeq" id="WP_060384452.1">
    <property type="nucleotide sequence ID" value="NZ_CP014141.1"/>
</dbReference>
<evidence type="ECO:0000259" key="4">
    <source>
        <dbReference type="PROSITE" id="PS50893"/>
    </source>
</evidence>
<dbReference type="PROSITE" id="PS50893">
    <property type="entry name" value="ABC_TRANSPORTER_2"/>
    <property type="match status" value="1"/>
</dbReference>
<feature type="domain" description="ABC transporter" evidence="4">
    <location>
        <begin position="3"/>
        <end position="227"/>
    </location>
</feature>
<evidence type="ECO:0000256" key="1">
    <source>
        <dbReference type="ARBA" id="ARBA00022448"/>
    </source>
</evidence>
<keyword evidence="2" id="KW-0547">Nucleotide-binding</keyword>
<dbReference type="GO" id="GO:0005886">
    <property type="term" value="C:plasma membrane"/>
    <property type="evidence" value="ECO:0007669"/>
    <property type="project" value="TreeGrafter"/>
</dbReference>
<dbReference type="GO" id="GO:0022857">
    <property type="term" value="F:transmembrane transporter activity"/>
    <property type="evidence" value="ECO:0007669"/>
    <property type="project" value="UniProtKB-ARBA"/>
</dbReference>
<dbReference type="GO" id="GO:0098796">
    <property type="term" value="C:membrane protein complex"/>
    <property type="evidence" value="ECO:0007669"/>
    <property type="project" value="UniProtKB-ARBA"/>
</dbReference>
<evidence type="ECO:0000313" key="6">
    <source>
        <dbReference type="Proteomes" id="UP000061630"/>
    </source>
</evidence>
<dbReference type="InterPro" id="IPR017871">
    <property type="entry name" value="ABC_transporter-like_CS"/>
</dbReference>
<dbReference type="Proteomes" id="UP000061630">
    <property type="component" value="Chromosome"/>
</dbReference>
<name>A0A109QEI1_9DEIN</name>
<dbReference type="KEGG" id="tpar:AV541_05645"/>
<organism evidence="5 6">
    <name type="scientific">Thermus parvatiensis</name>
    <dbReference type="NCBI Taxonomy" id="456163"/>
    <lineage>
        <taxon>Bacteria</taxon>
        <taxon>Thermotogati</taxon>
        <taxon>Deinococcota</taxon>
        <taxon>Deinococci</taxon>
        <taxon>Thermales</taxon>
        <taxon>Thermaceae</taxon>
        <taxon>Thermus</taxon>
    </lineage>
</organism>
<dbReference type="PROSITE" id="PS00211">
    <property type="entry name" value="ABC_TRANSPORTER_1"/>
    <property type="match status" value="1"/>
</dbReference>
<sequence length="228" mass="25171">MLLALKGIRKVYRMGDVAFPALKGVDLEVEEGEMLAIMGPSGSGKSTLLHILGLLDRPTEGEYVLMNRPTSRLAEDERAFLRNRFIGFVFQAFFLLPRLSALENVEVPLAYAGVPPGTRRRRALELLERVGLLEKANNLPNQLSGGQRQRVAIARALALNPPLLLADEPTGALDTRTGEEVLALFQALNREGTTVVIVTHEPHVAEKTNRIVRVLDGEIVADERRRHG</sequence>
<gene>
    <name evidence="5" type="ORF">AV541_05645</name>
</gene>
<dbReference type="PANTHER" id="PTHR24220:SF86">
    <property type="entry name" value="ABC TRANSPORTER ABCH.1"/>
    <property type="match status" value="1"/>
</dbReference>
<dbReference type="InterPro" id="IPR015854">
    <property type="entry name" value="ABC_transpr_LolD-like"/>
</dbReference>
<keyword evidence="1" id="KW-0813">Transport</keyword>
<accession>A0A109QEI1</accession>
<dbReference type="PANTHER" id="PTHR24220">
    <property type="entry name" value="IMPORT ATP-BINDING PROTEIN"/>
    <property type="match status" value="1"/>
</dbReference>
<dbReference type="EMBL" id="CP014141">
    <property type="protein sequence ID" value="AMA75622.1"/>
    <property type="molecule type" value="Genomic_DNA"/>
</dbReference>
<dbReference type="GO" id="GO:0005524">
    <property type="term" value="F:ATP binding"/>
    <property type="evidence" value="ECO:0007669"/>
    <property type="project" value="UniProtKB-KW"/>
</dbReference>
<dbReference type="CDD" id="cd03255">
    <property type="entry name" value="ABC_MJ0796_LolCDE_FtsE"/>
    <property type="match status" value="1"/>
</dbReference>
<dbReference type="FunFam" id="3.40.50.300:FF:000032">
    <property type="entry name" value="Export ABC transporter ATP-binding protein"/>
    <property type="match status" value="1"/>
</dbReference>
<dbReference type="Gene3D" id="3.40.50.300">
    <property type="entry name" value="P-loop containing nucleotide triphosphate hydrolases"/>
    <property type="match status" value="1"/>
</dbReference>
<evidence type="ECO:0000256" key="2">
    <source>
        <dbReference type="ARBA" id="ARBA00022741"/>
    </source>
</evidence>
<protein>
    <submittedName>
        <fullName evidence="5">Macrolide ABC transporter ATP-binding protein</fullName>
    </submittedName>
</protein>
<dbReference type="InterPro" id="IPR017911">
    <property type="entry name" value="MacB-like_ATP-bd"/>
</dbReference>
<dbReference type="SUPFAM" id="SSF52540">
    <property type="entry name" value="P-loop containing nucleoside triphosphate hydrolases"/>
    <property type="match status" value="1"/>
</dbReference>
<dbReference type="Pfam" id="PF00005">
    <property type="entry name" value="ABC_tran"/>
    <property type="match status" value="1"/>
</dbReference>
<dbReference type="InterPro" id="IPR027417">
    <property type="entry name" value="P-loop_NTPase"/>
</dbReference>
<evidence type="ECO:0000313" key="5">
    <source>
        <dbReference type="EMBL" id="AMA75622.1"/>
    </source>
</evidence>
<dbReference type="GO" id="GO:0016887">
    <property type="term" value="F:ATP hydrolysis activity"/>
    <property type="evidence" value="ECO:0007669"/>
    <property type="project" value="InterPro"/>
</dbReference>
<proteinExistence type="predicted"/>
<keyword evidence="3 5" id="KW-0067">ATP-binding</keyword>
<evidence type="ECO:0000256" key="3">
    <source>
        <dbReference type="ARBA" id="ARBA00022840"/>
    </source>
</evidence>
<reference evidence="5 6" key="1">
    <citation type="submission" date="2016-01" db="EMBL/GenBank/DDBJ databases">
        <title>Genome sequence of Thermus parvatiensis, a thermophile isolated from a hot water spring.</title>
        <authorList>
            <person name="Tripathi C."/>
            <person name="Lal R."/>
        </authorList>
    </citation>
    <scope>NUCLEOTIDE SEQUENCE [LARGE SCALE GENOMIC DNA]</scope>
    <source>
        <strain evidence="5 6">RL</strain>
    </source>
</reference>